<comment type="caution">
    <text evidence="2">The sequence shown here is derived from an EMBL/GenBank/DDBJ whole genome shotgun (WGS) entry which is preliminary data.</text>
</comment>
<evidence type="ECO:0000259" key="1">
    <source>
        <dbReference type="Pfam" id="PF00149"/>
    </source>
</evidence>
<dbReference type="Gene3D" id="3.60.21.10">
    <property type="match status" value="1"/>
</dbReference>
<dbReference type="Proteomes" id="UP000309340">
    <property type="component" value="Unassembled WGS sequence"/>
</dbReference>
<proteinExistence type="predicted"/>
<dbReference type="OrthoDB" id="550558at2759"/>
<organism evidence="2 3">
    <name type="scientific">Friedmanniomyces simplex</name>
    <dbReference type="NCBI Taxonomy" id="329884"/>
    <lineage>
        <taxon>Eukaryota</taxon>
        <taxon>Fungi</taxon>
        <taxon>Dikarya</taxon>
        <taxon>Ascomycota</taxon>
        <taxon>Pezizomycotina</taxon>
        <taxon>Dothideomycetes</taxon>
        <taxon>Dothideomycetidae</taxon>
        <taxon>Mycosphaerellales</taxon>
        <taxon>Teratosphaeriaceae</taxon>
        <taxon>Friedmanniomyces</taxon>
    </lineage>
</organism>
<dbReference type="PANTHER" id="PTHR37844:SF2">
    <property type="entry name" value="SER_THR PROTEIN PHOSPHATASE SUPERFAMILY (AFU_ORTHOLOGUE AFUA_1G14840)"/>
    <property type="match status" value="1"/>
</dbReference>
<accession>A0A4U0WCC7</accession>
<dbReference type="SUPFAM" id="SSF56300">
    <property type="entry name" value="Metallo-dependent phosphatases"/>
    <property type="match status" value="1"/>
</dbReference>
<sequence>MARQTEKVSIQYMSDLHLERINYDFTIIKAAPILILRGDIGRFCDYERYCDFLSKLCQAFDLVLLVADNHEFYRSSREEGIDAAARLVDEPSMHGKLRFLNRNSIDLPDSRVTVLGCTLHSHIAEGYTRLTNDFARIRGWSVKAHNDEHERDLSWLKDSLYHLGQAKADREVVVVTHYAPMFKGVCHPLNKNNALSQCFSSHGLDQVRQSGGTRLVSHWVFGHTHWNAKMKAGGSIVLSNQLCNDDKTLTWWQRRFRYRPFETQALIRI</sequence>
<feature type="domain" description="Calcineurin-like phosphoesterase" evidence="1">
    <location>
        <begin position="14"/>
        <end position="226"/>
    </location>
</feature>
<evidence type="ECO:0000313" key="3">
    <source>
        <dbReference type="Proteomes" id="UP000309340"/>
    </source>
</evidence>
<dbReference type="InterPro" id="IPR004843">
    <property type="entry name" value="Calcineurin-like_PHP"/>
</dbReference>
<gene>
    <name evidence="2" type="ORF">B0A55_11979</name>
</gene>
<dbReference type="GO" id="GO:0016787">
    <property type="term" value="F:hydrolase activity"/>
    <property type="evidence" value="ECO:0007669"/>
    <property type="project" value="InterPro"/>
</dbReference>
<dbReference type="AlphaFoldDB" id="A0A4U0WCC7"/>
<dbReference type="InterPro" id="IPR029052">
    <property type="entry name" value="Metallo-depent_PP-like"/>
</dbReference>
<keyword evidence="3" id="KW-1185">Reference proteome</keyword>
<dbReference type="EMBL" id="NAJQ01001414">
    <property type="protein sequence ID" value="TKA59566.1"/>
    <property type="molecule type" value="Genomic_DNA"/>
</dbReference>
<protein>
    <recommendedName>
        <fullName evidence="1">Calcineurin-like phosphoesterase domain-containing protein</fullName>
    </recommendedName>
</protein>
<reference evidence="2 3" key="1">
    <citation type="submission" date="2017-03" db="EMBL/GenBank/DDBJ databases">
        <title>Genomes of endolithic fungi from Antarctica.</title>
        <authorList>
            <person name="Coleine C."/>
            <person name="Masonjones S."/>
            <person name="Stajich J.E."/>
        </authorList>
    </citation>
    <scope>NUCLEOTIDE SEQUENCE [LARGE SCALE GENOMIC DNA]</scope>
    <source>
        <strain evidence="2 3">CCFEE 5184</strain>
    </source>
</reference>
<evidence type="ECO:0000313" key="2">
    <source>
        <dbReference type="EMBL" id="TKA59566.1"/>
    </source>
</evidence>
<dbReference type="Pfam" id="PF00149">
    <property type="entry name" value="Metallophos"/>
    <property type="match status" value="1"/>
</dbReference>
<name>A0A4U0WCC7_9PEZI</name>
<dbReference type="PANTHER" id="PTHR37844">
    <property type="entry name" value="SER/THR PROTEIN PHOSPHATASE SUPERFAMILY (AFU_ORTHOLOGUE AFUA_1G14840)"/>
    <property type="match status" value="1"/>
</dbReference>